<evidence type="ECO:0000256" key="10">
    <source>
        <dbReference type="ARBA" id="ARBA00031484"/>
    </source>
</evidence>
<keyword evidence="3" id="KW-1003">Cell membrane</keyword>
<dbReference type="EMBL" id="SDPT01000002">
    <property type="protein sequence ID" value="RXZ32152.1"/>
    <property type="molecule type" value="Genomic_DNA"/>
</dbReference>
<accession>A0A4Q2IR87</accession>
<keyword evidence="15" id="KW-0413">Isomerase</keyword>
<keyword evidence="16" id="KW-1185">Reference proteome</keyword>
<comment type="subcellular location">
    <subcellularLocation>
        <location evidence="1">Cell inner membrane</location>
        <topology evidence="1">Single-pass type II membrane protein</topology>
        <orientation evidence="1">Periplasmic side</orientation>
    </subcellularLocation>
</comment>
<feature type="compositionally biased region" description="Polar residues" evidence="14">
    <location>
        <begin position="414"/>
        <end position="433"/>
    </location>
</feature>
<evidence type="ECO:0000256" key="2">
    <source>
        <dbReference type="ARBA" id="ARBA00018370"/>
    </source>
</evidence>
<protein>
    <recommendedName>
        <fullName evidence="2">Parvulin-like PPIase</fullName>
    </recommendedName>
    <alternativeName>
        <fullName evidence="9">Peptidyl-prolyl cis-trans isomerase plp</fullName>
    </alternativeName>
    <alternativeName>
        <fullName evidence="12">Periplasmic chaperone PpiD</fullName>
    </alternativeName>
    <alternativeName>
        <fullName evidence="13">Periplasmic folding chaperone</fullName>
    </alternativeName>
    <alternativeName>
        <fullName evidence="10">Rotamase plp</fullName>
    </alternativeName>
</protein>
<dbReference type="InterPro" id="IPR027304">
    <property type="entry name" value="Trigger_fact/SurA_dom_sf"/>
</dbReference>
<evidence type="ECO:0000313" key="15">
    <source>
        <dbReference type="EMBL" id="RXZ32152.1"/>
    </source>
</evidence>
<dbReference type="InterPro" id="IPR046357">
    <property type="entry name" value="PPIase_dom_sf"/>
</dbReference>
<keyword evidence="5" id="KW-0812">Transmembrane</keyword>
<dbReference type="InterPro" id="IPR000297">
    <property type="entry name" value="PPIase_PpiC"/>
</dbReference>
<dbReference type="SUPFAM" id="SSF109998">
    <property type="entry name" value="Triger factor/SurA peptide-binding domain-like"/>
    <property type="match status" value="1"/>
</dbReference>
<name>A0A4Q2IR87_9SPHN</name>
<gene>
    <name evidence="15" type="ORF">EO081_13345</name>
</gene>
<dbReference type="Gene3D" id="3.10.50.40">
    <property type="match status" value="1"/>
</dbReference>
<dbReference type="Pfam" id="PF13145">
    <property type="entry name" value="Rotamase_2"/>
    <property type="match status" value="1"/>
</dbReference>
<dbReference type="PANTHER" id="PTHR47529">
    <property type="entry name" value="PEPTIDYL-PROLYL CIS-TRANS ISOMERASE D"/>
    <property type="match status" value="1"/>
</dbReference>
<dbReference type="Pfam" id="PF13624">
    <property type="entry name" value="SurA_N_3"/>
    <property type="match status" value="1"/>
</dbReference>
<reference evidence="15 16" key="1">
    <citation type="submission" date="2019-01" db="EMBL/GenBank/DDBJ databases">
        <title>Sphingomonas mucosissima sp. nov. and Sphingomonas desiccabilis sp. nov., from biological soil crusts in the Colorado Plateau, USA.</title>
        <authorList>
            <person name="Zhu D."/>
        </authorList>
    </citation>
    <scope>NUCLEOTIDE SEQUENCE [LARGE SCALE GENOMIC DNA]</scope>
    <source>
        <strain evidence="15 16">CP1D</strain>
    </source>
</reference>
<keyword evidence="6" id="KW-1133">Transmembrane helix</keyword>
<evidence type="ECO:0000256" key="9">
    <source>
        <dbReference type="ARBA" id="ARBA00030642"/>
    </source>
</evidence>
<dbReference type="PROSITE" id="PS50198">
    <property type="entry name" value="PPIC_PPIASE_2"/>
    <property type="match status" value="1"/>
</dbReference>
<dbReference type="InterPro" id="IPR052029">
    <property type="entry name" value="PpiD_chaperone"/>
</dbReference>
<keyword evidence="7" id="KW-0472">Membrane</keyword>
<feature type="region of interest" description="Disordered" evidence="14">
    <location>
        <begin position="412"/>
        <end position="433"/>
    </location>
</feature>
<evidence type="ECO:0000256" key="6">
    <source>
        <dbReference type="ARBA" id="ARBA00022989"/>
    </source>
</evidence>
<sequence length="647" mass="67124">MLAFVRRFLHSTLGKGIALAFLVVIALAFAAGDISGLRPGGASSDVVAKVGGHKVHDTEVTKQVQQELEGARQRNPNLDMPQLIAAGGVENILERLVTSIALEKFANKVGMAVNNKLVDGQIASIPAFQGFDGKFDQATFERAIAQRGMTPAGLREAIGRDMLAQWLVSPTVGATQLPEQIALPYASLMLEKRAGQIVLIPSAAVPQGNPPTDAELTAFYAKNRARYTVPERRVIRYALVRADSVAAQAAPTEAEIAQAYRAAGSRFAATERRTVRQVVLADQNAANQLAAKVKGGTAIDAAARAAGLEAASFSDLDKAALGAQTSQAIAAAAFAAGEGAVVGPVRSPLGWHVLRVEKVSKVAGKTLEQARPELVAELSRSKAAGAINAVQERIDGAINDGATFEEVVSEAKLSPQSTAPVTSAGTNPDQPNTPADPALARVIEAGFGAEQGDAPQIVQIEEDGSFAVVGLDRVLPAAPRPLAQVRETVQKAFVAERAQQEARKTAAAILAKVNGGTPLAQAVAASGLKVPAPTPLTATRAQLAAQQGNVPPPVELMFAMAPKKARLIAAPGNGGWFVVYLDSITPGDASGDKRAVASTRGGLGQVVGQEYAEQFAEAVRRNVGVTKNDAAVARVRSTLAGQGGATN</sequence>
<evidence type="ECO:0000256" key="1">
    <source>
        <dbReference type="ARBA" id="ARBA00004382"/>
    </source>
</evidence>
<dbReference type="GO" id="GO:0005886">
    <property type="term" value="C:plasma membrane"/>
    <property type="evidence" value="ECO:0007669"/>
    <property type="project" value="UniProtKB-SubCell"/>
</dbReference>
<dbReference type="GO" id="GO:0003755">
    <property type="term" value="F:peptidyl-prolyl cis-trans isomerase activity"/>
    <property type="evidence" value="ECO:0007669"/>
    <property type="project" value="InterPro"/>
</dbReference>
<dbReference type="RefSeq" id="WP_129342364.1">
    <property type="nucleotide sequence ID" value="NZ_JACIDD010000002.1"/>
</dbReference>
<evidence type="ECO:0000256" key="14">
    <source>
        <dbReference type="SAM" id="MobiDB-lite"/>
    </source>
</evidence>
<dbReference type="OrthoDB" id="9768393at2"/>
<evidence type="ECO:0000256" key="13">
    <source>
        <dbReference type="ARBA" id="ARBA00042775"/>
    </source>
</evidence>
<evidence type="ECO:0000256" key="8">
    <source>
        <dbReference type="ARBA" id="ARBA00023186"/>
    </source>
</evidence>
<evidence type="ECO:0000256" key="5">
    <source>
        <dbReference type="ARBA" id="ARBA00022692"/>
    </source>
</evidence>
<comment type="similarity">
    <text evidence="11">Belongs to the PpiD chaperone family.</text>
</comment>
<dbReference type="SUPFAM" id="SSF54534">
    <property type="entry name" value="FKBP-like"/>
    <property type="match status" value="1"/>
</dbReference>
<evidence type="ECO:0000256" key="11">
    <source>
        <dbReference type="ARBA" id="ARBA00038408"/>
    </source>
</evidence>
<evidence type="ECO:0000313" key="16">
    <source>
        <dbReference type="Proteomes" id="UP000292347"/>
    </source>
</evidence>
<evidence type="ECO:0000256" key="4">
    <source>
        <dbReference type="ARBA" id="ARBA00022519"/>
    </source>
</evidence>
<dbReference type="Gene3D" id="1.10.4030.10">
    <property type="entry name" value="Porin chaperone SurA, peptide-binding domain"/>
    <property type="match status" value="1"/>
</dbReference>
<keyword evidence="4" id="KW-0997">Cell inner membrane</keyword>
<evidence type="ECO:0000256" key="7">
    <source>
        <dbReference type="ARBA" id="ARBA00023136"/>
    </source>
</evidence>
<evidence type="ECO:0000256" key="12">
    <source>
        <dbReference type="ARBA" id="ARBA00040743"/>
    </source>
</evidence>
<organism evidence="15 16">
    <name type="scientific">Sphingomonas desiccabilis</name>
    <dbReference type="NCBI Taxonomy" id="429134"/>
    <lineage>
        <taxon>Bacteria</taxon>
        <taxon>Pseudomonadati</taxon>
        <taxon>Pseudomonadota</taxon>
        <taxon>Alphaproteobacteria</taxon>
        <taxon>Sphingomonadales</taxon>
        <taxon>Sphingomonadaceae</taxon>
        <taxon>Sphingomonas</taxon>
    </lineage>
</organism>
<evidence type="ECO:0000256" key="3">
    <source>
        <dbReference type="ARBA" id="ARBA00022475"/>
    </source>
</evidence>
<comment type="caution">
    <text evidence="15">The sequence shown here is derived from an EMBL/GenBank/DDBJ whole genome shotgun (WGS) entry which is preliminary data.</text>
</comment>
<dbReference type="PANTHER" id="PTHR47529:SF1">
    <property type="entry name" value="PERIPLASMIC CHAPERONE PPID"/>
    <property type="match status" value="1"/>
</dbReference>
<proteinExistence type="inferred from homology"/>
<dbReference type="Proteomes" id="UP000292347">
    <property type="component" value="Unassembled WGS sequence"/>
</dbReference>
<keyword evidence="8" id="KW-0143">Chaperone</keyword>
<dbReference type="AlphaFoldDB" id="A0A4Q2IR87"/>